<proteinExistence type="predicted"/>
<dbReference type="EMBL" id="VUJU01008950">
    <property type="protein sequence ID" value="KAF0723725.1"/>
    <property type="molecule type" value="Genomic_DNA"/>
</dbReference>
<dbReference type="AlphaFoldDB" id="A0A6G0W964"/>
<reference evidence="1 2" key="1">
    <citation type="submission" date="2019-08" db="EMBL/GenBank/DDBJ databases">
        <title>Whole genome of Aphis craccivora.</title>
        <authorList>
            <person name="Voronova N.V."/>
            <person name="Shulinski R.S."/>
            <person name="Bandarenka Y.V."/>
            <person name="Zhorov D.G."/>
            <person name="Warner D."/>
        </authorList>
    </citation>
    <scope>NUCLEOTIDE SEQUENCE [LARGE SCALE GENOMIC DNA]</scope>
    <source>
        <strain evidence="1">180601</strain>
        <tissue evidence="1">Whole Body</tissue>
    </source>
</reference>
<name>A0A6G0W964_APHCR</name>
<sequence>MESLVPEIIDTRFDRGLPIRCGFCSKAKRTCVEWTSNNNNIEDTVCGYLHVEWVVPGEGQRPIDSKSNMGSRLMANIYDLSVPKIVVL</sequence>
<keyword evidence="2" id="KW-1185">Reference proteome</keyword>
<organism evidence="1 2">
    <name type="scientific">Aphis craccivora</name>
    <name type="common">Cowpea aphid</name>
    <dbReference type="NCBI Taxonomy" id="307492"/>
    <lineage>
        <taxon>Eukaryota</taxon>
        <taxon>Metazoa</taxon>
        <taxon>Ecdysozoa</taxon>
        <taxon>Arthropoda</taxon>
        <taxon>Hexapoda</taxon>
        <taxon>Insecta</taxon>
        <taxon>Pterygota</taxon>
        <taxon>Neoptera</taxon>
        <taxon>Paraneoptera</taxon>
        <taxon>Hemiptera</taxon>
        <taxon>Sternorrhyncha</taxon>
        <taxon>Aphidomorpha</taxon>
        <taxon>Aphidoidea</taxon>
        <taxon>Aphididae</taxon>
        <taxon>Aphidini</taxon>
        <taxon>Aphis</taxon>
        <taxon>Aphis</taxon>
    </lineage>
</organism>
<gene>
    <name evidence="1" type="ORF">FWK35_00018460</name>
</gene>
<accession>A0A6G0W964</accession>
<comment type="caution">
    <text evidence="1">The sequence shown here is derived from an EMBL/GenBank/DDBJ whole genome shotgun (WGS) entry which is preliminary data.</text>
</comment>
<evidence type="ECO:0000313" key="2">
    <source>
        <dbReference type="Proteomes" id="UP000478052"/>
    </source>
</evidence>
<evidence type="ECO:0000313" key="1">
    <source>
        <dbReference type="EMBL" id="KAF0723725.1"/>
    </source>
</evidence>
<dbReference type="Proteomes" id="UP000478052">
    <property type="component" value="Unassembled WGS sequence"/>
</dbReference>
<protein>
    <submittedName>
        <fullName evidence="1">YqaJ domain-containing protein</fullName>
    </submittedName>
</protein>